<keyword evidence="4" id="KW-1185">Reference proteome</keyword>
<dbReference type="GO" id="GO:0019509">
    <property type="term" value="P:L-methionine salvage from methylthioadenosine"/>
    <property type="evidence" value="ECO:0007669"/>
    <property type="project" value="TreeGrafter"/>
</dbReference>
<comment type="caution">
    <text evidence="3">The sequence shown here is derived from an EMBL/GenBank/DDBJ whole genome shotgun (WGS) entry which is preliminary data.</text>
</comment>
<gene>
    <name evidence="3" type="ORF">Egran_03885</name>
</gene>
<sequence length="324" mass="35155">MGTGAMNSGWWDRIRMVAWHLWKNGRESMGSPILNVMIAALNRVELITFDRDVTADRLDHVLAAIDCVIEGRKSTTASIREVFTSYLHNQYLSKGDPNSPITILTLSASSTIRECIIHAATTLDALGLDIRLLESRPLYEGVSFASTLLSQFQSRLKTSSVKITLYPDAAAALASSGVDVLLLGADRIAASGAVSNKTGSLPASLSVRHISPAAKVVVLSELEKVAEPGQTGLHVVEENDITEIVGGWQREKVRGLEIIQGALQGRGSTENPGLSLEVKNIYFEWVPPELVDAYVCENGVHAVSEIQERSHWVGQQAERLFGGL</sequence>
<organism evidence="3 4">
    <name type="scientific">Elaphomyces granulatus</name>
    <dbReference type="NCBI Taxonomy" id="519963"/>
    <lineage>
        <taxon>Eukaryota</taxon>
        <taxon>Fungi</taxon>
        <taxon>Dikarya</taxon>
        <taxon>Ascomycota</taxon>
        <taxon>Pezizomycotina</taxon>
        <taxon>Eurotiomycetes</taxon>
        <taxon>Eurotiomycetidae</taxon>
        <taxon>Eurotiales</taxon>
        <taxon>Elaphomycetaceae</taxon>
        <taxon>Elaphomyces</taxon>
    </lineage>
</organism>
<evidence type="ECO:0000256" key="2">
    <source>
        <dbReference type="RuleBase" id="RU003814"/>
    </source>
</evidence>
<dbReference type="InterPro" id="IPR000649">
    <property type="entry name" value="IF-2B-related"/>
</dbReference>
<accession>A0A232LW60</accession>
<dbReference type="InterPro" id="IPR037171">
    <property type="entry name" value="NagB/RpiA_transferase-like"/>
</dbReference>
<reference evidence="3 4" key="1">
    <citation type="journal article" date="2015" name="Environ. Microbiol.">
        <title>Metagenome sequence of Elaphomyces granulatus from sporocarp tissue reveals Ascomycota ectomycorrhizal fingerprints of genome expansion and a Proteobacteria-rich microbiome.</title>
        <authorList>
            <person name="Quandt C.A."/>
            <person name="Kohler A."/>
            <person name="Hesse C.N."/>
            <person name="Sharpton T.J."/>
            <person name="Martin F."/>
            <person name="Spatafora J.W."/>
        </authorList>
    </citation>
    <scope>NUCLEOTIDE SEQUENCE [LARGE SCALE GENOMIC DNA]</scope>
    <source>
        <strain evidence="3 4">OSC145934</strain>
    </source>
</reference>
<evidence type="ECO:0000313" key="3">
    <source>
        <dbReference type="EMBL" id="OXV08352.1"/>
    </source>
</evidence>
<dbReference type="Gene3D" id="3.40.50.10470">
    <property type="entry name" value="Translation initiation factor eif-2b, domain 2"/>
    <property type="match status" value="1"/>
</dbReference>
<dbReference type="SUPFAM" id="SSF100950">
    <property type="entry name" value="NagB/RpiA/CoA transferase-like"/>
    <property type="match status" value="1"/>
</dbReference>
<dbReference type="AlphaFoldDB" id="A0A232LW60"/>
<proteinExistence type="inferred from homology"/>
<dbReference type="EMBL" id="NPHW01004170">
    <property type="protein sequence ID" value="OXV08352.1"/>
    <property type="molecule type" value="Genomic_DNA"/>
</dbReference>
<dbReference type="Proteomes" id="UP000243515">
    <property type="component" value="Unassembled WGS sequence"/>
</dbReference>
<protein>
    <submittedName>
        <fullName evidence="3">Uncharacterized protein</fullName>
    </submittedName>
</protein>
<dbReference type="PANTHER" id="PTHR43475:SF3">
    <property type="entry name" value="TRANSLATION INITIATION FACTOR EIF-2B SUBUNIT FAMILY PROTEIN (AFU_ORTHOLOGUE AFUA_2G14290)"/>
    <property type="match status" value="1"/>
</dbReference>
<dbReference type="Pfam" id="PF01008">
    <property type="entry name" value="IF-2B"/>
    <property type="match status" value="1"/>
</dbReference>
<evidence type="ECO:0000313" key="4">
    <source>
        <dbReference type="Proteomes" id="UP000243515"/>
    </source>
</evidence>
<dbReference type="InterPro" id="IPR042529">
    <property type="entry name" value="IF_2B-like_C"/>
</dbReference>
<dbReference type="OrthoDB" id="206213at2759"/>
<dbReference type="GO" id="GO:0046523">
    <property type="term" value="F:S-methyl-5-thioribose-1-phosphate isomerase activity"/>
    <property type="evidence" value="ECO:0007669"/>
    <property type="project" value="TreeGrafter"/>
</dbReference>
<evidence type="ECO:0000256" key="1">
    <source>
        <dbReference type="ARBA" id="ARBA00007251"/>
    </source>
</evidence>
<name>A0A232LW60_9EURO</name>
<comment type="similarity">
    <text evidence="1 2">Belongs to the eIF-2B alpha/beta/delta subunits family.</text>
</comment>
<dbReference type="PANTHER" id="PTHR43475">
    <property type="entry name" value="METHYLTHIORIBOSE-1-PHOSPHATE ISOMERASE"/>
    <property type="match status" value="1"/>
</dbReference>